<dbReference type="PATRIC" id="fig|28084.5.peg.2819"/>
<keyword evidence="1" id="KW-0175">Coiled coil</keyword>
<dbReference type="Pfam" id="PF21662">
    <property type="entry name" value="WipA_N"/>
    <property type="match status" value="1"/>
</dbReference>
<protein>
    <submittedName>
        <fullName evidence="5">Substrate of the Dot/Icm secretion system</fullName>
    </submittedName>
</protein>
<feature type="compositionally biased region" description="Polar residues" evidence="2">
    <location>
        <begin position="530"/>
        <end position="540"/>
    </location>
</feature>
<dbReference type="OrthoDB" id="5654315at2"/>
<reference evidence="5 6" key="1">
    <citation type="submission" date="2015-11" db="EMBL/GenBank/DDBJ databases">
        <title>Genomic analysis of 38 Legionella species identifies large and diverse effector repertoires.</title>
        <authorList>
            <person name="Burstein D."/>
            <person name="Amaro F."/>
            <person name="Zusman T."/>
            <person name="Lifshitz Z."/>
            <person name="Cohen O."/>
            <person name="Gilbert J.A."/>
            <person name="Pupko T."/>
            <person name="Shuman H.A."/>
            <person name="Segal G."/>
        </authorList>
    </citation>
    <scope>NUCLEOTIDE SEQUENCE [LARGE SCALE GENOMIC DNA]</scope>
    <source>
        <strain evidence="5 6">ORW</strain>
    </source>
</reference>
<sequence length="540" mass="62489">MTFRLINKNVDIYKFPDELEANLGSITLGDLHGNPIKLIHFLFRHQIIQFNPKIKHVAEAYQQFVTLYEQYGALLQEYLENRTLLHYAQIKIDNAKERIANLDKQIITAATAESQTPNTLSQLREQALIKLHAAEDEQGQLKQKLSEPREKLAYCVSQFNEFMSLLEIHDNQTLIRLIGDEVADRGNCDYFTLRILSMLRRNHCPLNILISNHSSEFIYAFEQFMAGQSFAPPGYIGDVQIPSFWGLKLLLEHHIIHPQELTQLINENYKPSLKMLDYTLNEQGITLFSHAPIRFDIIPLLAARLGVNYNDSTAEALAESIDQINHQFQFFIENNVMSSLFHTDAIHDRTNMSEQERTAWPLIHLLWNRWDDAKESEMARPATHEGYHITYVHGHDGFQSLLPHIYNLDTLCGKDSRKNEEEQINKAVRCINENRHTTIDTTPSESYLREVLRYKVFDSDERCLAFELHNKQKLPNADLNESIKKLGLLGKPIIQSFTSSVEFNTPKTEPVPRELMISPENEEDQVVLTYDQSRSRPNGY</sequence>
<dbReference type="RefSeq" id="WP_058388049.1">
    <property type="nucleotide sequence ID" value="NZ_LNXW01000013.1"/>
</dbReference>
<evidence type="ECO:0000259" key="3">
    <source>
        <dbReference type="Pfam" id="PF21662"/>
    </source>
</evidence>
<dbReference type="EMBL" id="LNXW01000013">
    <property type="protein sequence ID" value="KTC80586.1"/>
    <property type="molecule type" value="Genomic_DNA"/>
</dbReference>
<feature type="domain" description="WipA-like phosphatase" evidence="4">
    <location>
        <begin position="174"/>
        <end position="414"/>
    </location>
</feature>
<dbReference type="InterPro" id="IPR048521">
    <property type="entry name" value="WipA_Phos"/>
</dbReference>
<evidence type="ECO:0000259" key="4">
    <source>
        <dbReference type="Pfam" id="PF21663"/>
    </source>
</evidence>
<gene>
    <name evidence="5" type="primary">wipA</name>
    <name evidence="5" type="ORF">Lche_2606</name>
</gene>
<organism evidence="5 6">
    <name type="scientific">Legionella cherrii</name>
    <dbReference type="NCBI Taxonomy" id="28084"/>
    <lineage>
        <taxon>Bacteria</taxon>
        <taxon>Pseudomonadati</taxon>
        <taxon>Pseudomonadota</taxon>
        <taxon>Gammaproteobacteria</taxon>
        <taxon>Legionellales</taxon>
        <taxon>Legionellaceae</taxon>
        <taxon>Legionella</taxon>
    </lineage>
</organism>
<dbReference type="InterPro" id="IPR048526">
    <property type="entry name" value="WipA_N"/>
</dbReference>
<dbReference type="Pfam" id="PF21663">
    <property type="entry name" value="WipA_Phos"/>
    <property type="match status" value="1"/>
</dbReference>
<evidence type="ECO:0000313" key="6">
    <source>
        <dbReference type="Proteomes" id="UP000054921"/>
    </source>
</evidence>
<name>A0A0W0SAZ0_9GAMM</name>
<feature type="region of interest" description="Disordered" evidence="2">
    <location>
        <begin position="504"/>
        <end position="540"/>
    </location>
</feature>
<dbReference type="Proteomes" id="UP000054921">
    <property type="component" value="Unassembled WGS sequence"/>
</dbReference>
<dbReference type="GO" id="GO:0016791">
    <property type="term" value="F:phosphatase activity"/>
    <property type="evidence" value="ECO:0007669"/>
    <property type="project" value="InterPro"/>
</dbReference>
<accession>A0A0W0SAZ0</accession>
<feature type="domain" description="WipA alpha-helical hairpin" evidence="3">
    <location>
        <begin position="59"/>
        <end position="163"/>
    </location>
</feature>
<feature type="coiled-coil region" evidence="1">
    <location>
        <begin position="85"/>
        <end position="144"/>
    </location>
</feature>
<dbReference type="NCBIfam" id="NF043030">
    <property type="entry name" value="T4SS_Wip"/>
    <property type="match status" value="1"/>
</dbReference>
<dbReference type="AlphaFoldDB" id="A0A0W0SAZ0"/>
<evidence type="ECO:0000256" key="1">
    <source>
        <dbReference type="SAM" id="Coils"/>
    </source>
</evidence>
<evidence type="ECO:0000313" key="5">
    <source>
        <dbReference type="EMBL" id="KTC80586.1"/>
    </source>
</evidence>
<evidence type="ECO:0000256" key="2">
    <source>
        <dbReference type="SAM" id="MobiDB-lite"/>
    </source>
</evidence>
<dbReference type="STRING" id="28084.Lche_2606"/>
<comment type="caution">
    <text evidence="5">The sequence shown here is derived from an EMBL/GenBank/DDBJ whole genome shotgun (WGS) entry which is preliminary data.</text>
</comment>
<proteinExistence type="predicted"/>